<dbReference type="EMBL" id="SNRW01048832">
    <property type="protein sequence ID" value="KAA6312341.1"/>
    <property type="molecule type" value="Genomic_DNA"/>
</dbReference>
<accession>A0A5J4PUA6</accession>
<dbReference type="Proteomes" id="UP000324800">
    <property type="component" value="Unassembled WGS sequence"/>
</dbReference>
<feature type="non-terminal residue" evidence="1">
    <location>
        <position position="1"/>
    </location>
</feature>
<proteinExistence type="predicted"/>
<sequence length="121" mass="14094">EKYDPFPGLIRLLELKDNEMLRVVIKIIGSIINGGIKDNNSEHPYFESIISVNGGNKIFSLFQRKDVDDKIRNIAAISIGRLFKSQELPENMKQPIIDHLKSITSDQDEWTRQFYRNYVRV</sequence>
<evidence type="ECO:0000313" key="1">
    <source>
        <dbReference type="EMBL" id="KAA6312341.1"/>
    </source>
</evidence>
<dbReference type="InterPro" id="IPR016024">
    <property type="entry name" value="ARM-type_fold"/>
</dbReference>
<name>A0A5J4PUA6_9EUKA</name>
<comment type="caution">
    <text evidence="1">The sequence shown here is derived from an EMBL/GenBank/DDBJ whole genome shotgun (WGS) entry which is preliminary data.</text>
</comment>
<organism evidence="1 2">
    <name type="scientific">Streblomastix strix</name>
    <dbReference type="NCBI Taxonomy" id="222440"/>
    <lineage>
        <taxon>Eukaryota</taxon>
        <taxon>Metamonada</taxon>
        <taxon>Preaxostyla</taxon>
        <taxon>Oxymonadida</taxon>
        <taxon>Streblomastigidae</taxon>
        <taxon>Streblomastix</taxon>
    </lineage>
</organism>
<evidence type="ECO:0000313" key="2">
    <source>
        <dbReference type="Proteomes" id="UP000324800"/>
    </source>
</evidence>
<dbReference type="SUPFAM" id="SSF48371">
    <property type="entry name" value="ARM repeat"/>
    <property type="match status" value="1"/>
</dbReference>
<dbReference type="AlphaFoldDB" id="A0A5J4PUA6"/>
<reference evidence="1 2" key="1">
    <citation type="submission" date="2019-03" db="EMBL/GenBank/DDBJ databases">
        <title>Single cell metagenomics reveals metabolic interactions within the superorganism composed of flagellate Streblomastix strix and complex community of Bacteroidetes bacteria on its surface.</title>
        <authorList>
            <person name="Treitli S.C."/>
            <person name="Kolisko M."/>
            <person name="Husnik F."/>
            <person name="Keeling P."/>
            <person name="Hampl V."/>
        </authorList>
    </citation>
    <scope>NUCLEOTIDE SEQUENCE [LARGE SCALE GENOMIC DNA]</scope>
    <source>
        <strain evidence="1">ST1C</strain>
    </source>
</reference>
<gene>
    <name evidence="1" type="ORF">EZS28_055942</name>
</gene>
<protein>
    <submittedName>
        <fullName evidence="1">Uncharacterized protein</fullName>
    </submittedName>
</protein>